<evidence type="ECO:0000256" key="7">
    <source>
        <dbReference type="ARBA" id="ARBA00024197"/>
    </source>
</evidence>
<dbReference type="SUPFAM" id="SSF48452">
    <property type="entry name" value="TPR-like"/>
    <property type="match status" value="1"/>
</dbReference>
<dbReference type="Pfam" id="PF09976">
    <property type="entry name" value="TPR_21"/>
    <property type="match status" value="1"/>
</dbReference>
<dbReference type="PIRSF" id="PIRSF006170">
    <property type="entry name" value="YfgM"/>
    <property type="match status" value="1"/>
</dbReference>
<gene>
    <name evidence="12" type="ORF">CWC05_13160</name>
    <name evidence="11" type="ORF">TW72_12645</name>
</gene>
<dbReference type="PATRIC" id="fig|151081.8.peg.2361"/>
<feature type="domain" description="Ancillary SecYEG translocon subunit/Cell division coordinator CpoB TPR" evidence="10">
    <location>
        <begin position="15"/>
        <end position="205"/>
    </location>
</feature>
<comment type="similarity">
    <text evidence="7">Belongs to the YfgM family.</text>
</comment>
<proteinExistence type="inferred from homology"/>
<dbReference type="Gene3D" id="1.25.40.10">
    <property type="entry name" value="Tetratricopeptide repeat domain"/>
    <property type="match status" value="1"/>
</dbReference>
<keyword evidence="6" id="KW-0143">Chaperone</keyword>
<organism evidence="11 13">
    <name type="scientific">Pseudoalteromonas ruthenica</name>
    <dbReference type="NCBI Taxonomy" id="151081"/>
    <lineage>
        <taxon>Bacteria</taxon>
        <taxon>Pseudomonadati</taxon>
        <taxon>Pseudomonadota</taxon>
        <taxon>Gammaproteobacteria</taxon>
        <taxon>Alteromonadales</taxon>
        <taxon>Pseudoalteromonadaceae</taxon>
        <taxon>Pseudoalteromonas</taxon>
    </lineage>
</organism>
<sequence>MEIYSTEEQQAEAIKRFFKENGITLGLGIVIGLGGLYGWKAYNQNQLSSAEQASDAFNKVIEGAGSQDSDVVAKSDAFIEQYNGSSYAVLAAFVAAKEAVDNDDLALAAEKLTWAQKNAGKAELQAIATTRLARIQLAQKDYDAALATLDTQLPESYKANVAELKGDIYLAQGDKAQARASYQAAADNGGLESNPLLQVKLDDLAEQTPAA</sequence>
<reference evidence="14" key="3">
    <citation type="submission" date="2019-06" db="EMBL/GenBank/DDBJ databases">
        <title>Co-occurence of chitin degradation, pigmentation and bioactivity in marine Pseudoalteromonas.</title>
        <authorList>
            <person name="Sonnenschein E.C."/>
            <person name="Bech P.K."/>
        </authorList>
    </citation>
    <scope>NUCLEOTIDE SEQUENCE [LARGE SCALE GENOMIC DNA]</scope>
    <source>
        <strain evidence="14">S2897</strain>
    </source>
</reference>
<comment type="caution">
    <text evidence="11">The sequence shown here is derived from an EMBL/GenBank/DDBJ whole genome shotgun (WGS) entry which is preliminary data.</text>
</comment>
<protein>
    <recommendedName>
        <fullName evidence="8">Ancillary SecYEG translocon subunit</fullName>
    </recommendedName>
</protein>
<accession>A0A0F4PR05</accession>
<evidence type="ECO:0000313" key="14">
    <source>
        <dbReference type="Proteomes" id="UP000305874"/>
    </source>
</evidence>
<evidence type="ECO:0000256" key="2">
    <source>
        <dbReference type="ARBA" id="ARBA00022475"/>
    </source>
</evidence>
<evidence type="ECO:0000256" key="9">
    <source>
        <dbReference type="SAM" id="Phobius"/>
    </source>
</evidence>
<keyword evidence="5 9" id="KW-0472">Membrane</keyword>
<evidence type="ECO:0000259" key="10">
    <source>
        <dbReference type="Pfam" id="PF09976"/>
    </source>
</evidence>
<evidence type="ECO:0000256" key="4">
    <source>
        <dbReference type="ARBA" id="ARBA00022989"/>
    </source>
</evidence>
<dbReference type="OrthoDB" id="9789675at2"/>
<keyword evidence="13" id="KW-1185">Reference proteome</keyword>
<dbReference type="GO" id="GO:0044877">
    <property type="term" value="F:protein-containing complex binding"/>
    <property type="evidence" value="ECO:0007669"/>
    <property type="project" value="InterPro"/>
</dbReference>
<dbReference type="Proteomes" id="UP000033664">
    <property type="component" value="Unassembled WGS sequence"/>
</dbReference>
<dbReference type="EMBL" id="PNCG01000014">
    <property type="protein sequence ID" value="TMP86354.1"/>
    <property type="molecule type" value="Genomic_DNA"/>
</dbReference>
<dbReference type="RefSeq" id="WP_022944278.1">
    <property type="nucleotide sequence ID" value="NZ_CP023396.1"/>
</dbReference>
<evidence type="ECO:0000313" key="13">
    <source>
        <dbReference type="Proteomes" id="UP000033664"/>
    </source>
</evidence>
<dbReference type="AlphaFoldDB" id="A0A0F4PR05"/>
<keyword evidence="2" id="KW-1003">Cell membrane</keyword>
<comment type="subcellular location">
    <subcellularLocation>
        <location evidence="1">Cell membrane</location>
        <topology evidence="1">Single-pass type II membrane protein</topology>
    </subcellularLocation>
</comment>
<evidence type="ECO:0000256" key="5">
    <source>
        <dbReference type="ARBA" id="ARBA00023136"/>
    </source>
</evidence>
<dbReference type="InterPro" id="IPR018704">
    <property type="entry name" value="SecYEG/CpoB_TPR"/>
</dbReference>
<feature type="transmembrane region" description="Helical" evidence="9">
    <location>
        <begin position="21"/>
        <end position="39"/>
    </location>
</feature>
<reference evidence="12" key="4">
    <citation type="submission" date="2019-09" db="EMBL/GenBank/DDBJ databases">
        <title>Co-occurence of chitin degradation, pigmentation and bioactivity in marine Pseudoalteromonas.</title>
        <authorList>
            <person name="Sonnenschein E.C."/>
            <person name="Bech P.K."/>
        </authorList>
    </citation>
    <scope>NUCLEOTIDE SEQUENCE</scope>
    <source>
        <strain evidence="12">S2897</strain>
    </source>
</reference>
<dbReference type="eggNOG" id="COG2976">
    <property type="taxonomic scope" value="Bacteria"/>
</dbReference>
<dbReference type="PANTHER" id="PTHR38035:SF1">
    <property type="entry name" value="ANCILLARY SECYEG TRANSLOCON SUBUNIT"/>
    <property type="match status" value="1"/>
</dbReference>
<keyword evidence="4 9" id="KW-1133">Transmembrane helix</keyword>
<dbReference type="GeneID" id="58229341"/>
<evidence type="ECO:0000313" key="12">
    <source>
        <dbReference type="EMBL" id="TMP86354.1"/>
    </source>
</evidence>
<reference evidence="12 14" key="2">
    <citation type="submission" date="2017-12" db="EMBL/GenBank/DDBJ databases">
        <authorList>
            <person name="Paulsen S."/>
            <person name="Gram L.K."/>
        </authorList>
    </citation>
    <scope>NUCLEOTIDE SEQUENCE [LARGE SCALE GENOMIC DNA]</scope>
    <source>
        <strain evidence="12 14">S2897</strain>
    </source>
</reference>
<dbReference type="EMBL" id="JXXZ01000010">
    <property type="protein sequence ID" value="KJY98572.1"/>
    <property type="molecule type" value="Genomic_DNA"/>
</dbReference>
<dbReference type="PANTHER" id="PTHR38035">
    <property type="entry name" value="UPF0070 PROTEIN YFGM"/>
    <property type="match status" value="1"/>
</dbReference>
<evidence type="ECO:0000256" key="6">
    <source>
        <dbReference type="ARBA" id="ARBA00023186"/>
    </source>
</evidence>
<evidence type="ECO:0000256" key="8">
    <source>
        <dbReference type="ARBA" id="ARBA00024235"/>
    </source>
</evidence>
<dbReference type="InterPro" id="IPR011990">
    <property type="entry name" value="TPR-like_helical_dom_sf"/>
</dbReference>
<evidence type="ECO:0000256" key="3">
    <source>
        <dbReference type="ARBA" id="ARBA00022692"/>
    </source>
</evidence>
<reference evidence="11 13" key="1">
    <citation type="journal article" date="2015" name="BMC Genomics">
        <title>Genome mining reveals unlocked bioactive potential of marine Gram-negative bacteria.</title>
        <authorList>
            <person name="Machado H."/>
            <person name="Sonnenschein E.C."/>
            <person name="Melchiorsen J."/>
            <person name="Gram L."/>
        </authorList>
    </citation>
    <scope>NUCLEOTIDE SEQUENCE [LARGE SCALE GENOMIC DNA]</scope>
    <source>
        <strain evidence="11 13">S3137</strain>
    </source>
</reference>
<dbReference type="Proteomes" id="UP000305874">
    <property type="component" value="Unassembled WGS sequence"/>
</dbReference>
<dbReference type="GO" id="GO:0005886">
    <property type="term" value="C:plasma membrane"/>
    <property type="evidence" value="ECO:0007669"/>
    <property type="project" value="UniProtKB-SubCell"/>
</dbReference>
<evidence type="ECO:0000313" key="11">
    <source>
        <dbReference type="EMBL" id="KJY98572.1"/>
    </source>
</evidence>
<dbReference type="STRING" id="151081.TW72_12645"/>
<evidence type="ECO:0000256" key="1">
    <source>
        <dbReference type="ARBA" id="ARBA00004401"/>
    </source>
</evidence>
<dbReference type="InterPro" id="IPR026039">
    <property type="entry name" value="YfgM"/>
</dbReference>
<name>A0A0F4PR05_9GAMM</name>
<keyword evidence="3 9" id="KW-0812">Transmembrane</keyword>